<accession>A0AA86E006</accession>
<dbReference type="AlphaFoldDB" id="A0AA86E006"/>
<organism evidence="1 2">
    <name type="scientific">Sulfurospirillum multivorans (strain DM 12446 / JCM 15788 / NBRC 109480)</name>
    <dbReference type="NCBI Taxonomy" id="1150621"/>
    <lineage>
        <taxon>Bacteria</taxon>
        <taxon>Pseudomonadati</taxon>
        <taxon>Campylobacterota</taxon>
        <taxon>Epsilonproteobacteria</taxon>
        <taxon>Campylobacterales</taxon>
        <taxon>Sulfurospirillaceae</taxon>
        <taxon>Sulfurospirillum</taxon>
    </lineage>
</organism>
<gene>
    <name evidence="1" type="ORF">SMUL_1855</name>
</gene>
<name>A0AA86E006_SULMK</name>
<dbReference type="KEGG" id="smul:SMUL_1855"/>
<evidence type="ECO:0000313" key="1">
    <source>
        <dbReference type="EMBL" id="AHJ13110.1"/>
    </source>
</evidence>
<proteinExistence type="predicted"/>
<dbReference type="EMBL" id="CP007201">
    <property type="protein sequence ID" value="AHJ13110.1"/>
    <property type="molecule type" value="Genomic_DNA"/>
</dbReference>
<sequence length="142" mass="16493">MDGLTKKTLQLISPKHGDKFSPNLHKWLKENFREREFETKVFINNDGARFIGFFDDDGWFYGSNLMGVLCNGKKECTGAYQPSSVKDYQEIQGFWDNYAKDGRCAIDPEHEEHFRGNTRWIEHGNVKTCTWCGFVKESKNIA</sequence>
<reference evidence="1 2" key="1">
    <citation type="journal article" date="2014" name="Environ. Microbiol.">
        <title>Insights into organohalide respiration and the versatile catabolism of Sulfurospirillum multivorans gained from comparative genomics and physiological studies.</title>
        <authorList>
            <person name="Goris T."/>
            <person name="Schubert T."/>
            <person name="Gadkari J."/>
            <person name="Wubet T."/>
            <person name="Tarkka M."/>
            <person name="Buscot F."/>
            <person name="Adrian L."/>
            <person name="Diekert G."/>
        </authorList>
    </citation>
    <scope>NUCLEOTIDE SEQUENCE [LARGE SCALE GENOMIC DNA]</scope>
    <source>
        <strain evidence="2">DM 12446 / JCM 15788 / NBRC 109480</strain>
    </source>
</reference>
<dbReference type="RefSeq" id="WP_025344982.1">
    <property type="nucleotide sequence ID" value="NZ_CP007201.1"/>
</dbReference>
<evidence type="ECO:0000313" key="2">
    <source>
        <dbReference type="Proteomes" id="UP000019322"/>
    </source>
</evidence>
<dbReference type="Proteomes" id="UP000019322">
    <property type="component" value="Chromosome"/>
</dbReference>
<protein>
    <submittedName>
        <fullName evidence="1">Uncharacterized protein</fullName>
    </submittedName>
</protein>